<sequence length="183" mass="20590">MRSFYDIDQQDVIVGIGGDWDTFALQNDSPSAQAAEVTGYPLWDSVEGFETMSYLNALFFAVRRKGIPLNLRYRCDSPKMARLFNMTISPLRENGLRVEHVQIAPGPHMQHQTAVDFSLHYSPKKCSVCCAFLIGDEWVDPFTLPTTVDFPKGVGLCEHCKKEALNAIAQHDTDLHGKVIPFR</sequence>
<dbReference type="Proteomes" id="UP000306602">
    <property type="component" value="Unassembled WGS sequence"/>
</dbReference>
<protein>
    <submittedName>
        <fullName evidence="1">Uncharacterized protein</fullName>
    </submittedName>
</protein>
<reference evidence="1 2" key="1">
    <citation type="submission" date="2019-04" db="EMBL/GenBank/DDBJ databases">
        <title>Shimia ponticola sp. nov., isolated from seawater.</title>
        <authorList>
            <person name="Kim Y.-O."/>
            <person name="Yoon J.-H."/>
        </authorList>
    </citation>
    <scope>NUCLEOTIDE SEQUENCE [LARGE SCALE GENOMIC DNA]</scope>
    <source>
        <strain evidence="1 2">MYP11</strain>
    </source>
</reference>
<organism evidence="1 2">
    <name type="scientific">Aliishimia ponticola</name>
    <dbReference type="NCBI Taxonomy" id="2499833"/>
    <lineage>
        <taxon>Bacteria</taxon>
        <taxon>Pseudomonadati</taxon>
        <taxon>Pseudomonadota</taxon>
        <taxon>Alphaproteobacteria</taxon>
        <taxon>Rhodobacterales</taxon>
        <taxon>Paracoccaceae</taxon>
        <taxon>Aliishimia</taxon>
    </lineage>
</organism>
<dbReference type="EMBL" id="SRKY01000002">
    <property type="protein sequence ID" value="THH37138.1"/>
    <property type="molecule type" value="Genomic_DNA"/>
</dbReference>
<gene>
    <name evidence="1" type="ORF">E4Z66_09405</name>
</gene>
<evidence type="ECO:0000313" key="2">
    <source>
        <dbReference type="Proteomes" id="UP000306602"/>
    </source>
</evidence>
<evidence type="ECO:0000313" key="1">
    <source>
        <dbReference type="EMBL" id="THH37138.1"/>
    </source>
</evidence>
<keyword evidence="2" id="KW-1185">Reference proteome</keyword>
<dbReference type="RefSeq" id="WP_136462737.1">
    <property type="nucleotide sequence ID" value="NZ_SRKY01000002.1"/>
</dbReference>
<proteinExistence type="predicted"/>
<dbReference type="OrthoDB" id="7345950at2"/>
<accession>A0A4S4NG75</accession>
<name>A0A4S4NG75_9RHOB</name>
<dbReference type="AlphaFoldDB" id="A0A4S4NG75"/>
<comment type="caution">
    <text evidence="1">The sequence shown here is derived from an EMBL/GenBank/DDBJ whole genome shotgun (WGS) entry which is preliminary data.</text>
</comment>